<comment type="caution">
    <text evidence="1">The sequence shown here is derived from an EMBL/GenBank/DDBJ whole genome shotgun (WGS) entry which is preliminary data.</text>
</comment>
<accession>A0A5J4QRU2</accession>
<proteinExistence type="predicted"/>
<dbReference type="EMBL" id="SNRY01002667">
    <property type="protein sequence ID" value="KAA6324025.1"/>
    <property type="molecule type" value="Genomic_DNA"/>
</dbReference>
<organism evidence="1">
    <name type="scientific">termite gut metagenome</name>
    <dbReference type="NCBI Taxonomy" id="433724"/>
    <lineage>
        <taxon>unclassified sequences</taxon>
        <taxon>metagenomes</taxon>
        <taxon>organismal metagenomes</taxon>
    </lineage>
</organism>
<name>A0A5J4QRU2_9ZZZZ</name>
<protein>
    <submittedName>
        <fullName evidence="1">Uncharacterized protein</fullName>
    </submittedName>
</protein>
<gene>
    <name evidence="1" type="ORF">EZS27_026597</name>
</gene>
<evidence type="ECO:0000313" key="1">
    <source>
        <dbReference type="EMBL" id="KAA6324025.1"/>
    </source>
</evidence>
<dbReference type="AlphaFoldDB" id="A0A5J4QRU2"/>
<sequence length="30" mass="3308">MNPIIITTPEELRAIVSEAVSGVYLLMLSF</sequence>
<reference evidence="1" key="1">
    <citation type="submission" date="2019-03" db="EMBL/GenBank/DDBJ databases">
        <title>Single cell metagenomics reveals metabolic interactions within the superorganism composed of flagellate Streblomastix strix and complex community of Bacteroidetes bacteria on its surface.</title>
        <authorList>
            <person name="Treitli S.C."/>
            <person name="Kolisko M."/>
            <person name="Husnik F."/>
            <person name="Keeling P."/>
            <person name="Hampl V."/>
        </authorList>
    </citation>
    <scope>NUCLEOTIDE SEQUENCE</scope>
    <source>
        <strain evidence="1">STM</strain>
    </source>
</reference>